<dbReference type="GO" id="GO:0000076">
    <property type="term" value="P:DNA replication checkpoint signaling"/>
    <property type="evidence" value="ECO:0007669"/>
    <property type="project" value="TreeGrafter"/>
</dbReference>
<dbReference type="GO" id="GO:0071479">
    <property type="term" value="P:cellular response to ionizing radiation"/>
    <property type="evidence" value="ECO:0007669"/>
    <property type="project" value="TreeGrafter"/>
</dbReference>
<dbReference type="Gene3D" id="3.70.10.10">
    <property type="match status" value="1"/>
</dbReference>
<evidence type="ECO:0000313" key="2">
    <source>
        <dbReference type="EMBL" id="KIL65836.1"/>
    </source>
</evidence>
<dbReference type="GO" id="GO:0031573">
    <property type="term" value="P:mitotic intra-S DNA damage checkpoint signaling"/>
    <property type="evidence" value="ECO:0007669"/>
    <property type="project" value="TreeGrafter"/>
</dbReference>
<dbReference type="PANTHER" id="PTHR15237:SF0">
    <property type="entry name" value="CELL CYCLE CHECKPOINT CONTROL PROTEIN"/>
    <property type="match status" value="1"/>
</dbReference>
<accession>A0A0C2X946</accession>
<protein>
    <recommendedName>
        <fullName evidence="4">Cell cycle checkpoint control protein RAD9A</fullName>
    </recommendedName>
</protein>
<dbReference type="GO" id="GO:0006281">
    <property type="term" value="P:DNA repair"/>
    <property type="evidence" value="ECO:0007669"/>
    <property type="project" value="TreeGrafter"/>
</dbReference>
<organism evidence="2 3">
    <name type="scientific">Amanita muscaria (strain Koide BX008)</name>
    <dbReference type="NCBI Taxonomy" id="946122"/>
    <lineage>
        <taxon>Eukaryota</taxon>
        <taxon>Fungi</taxon>
        <taxon>Dikarya</taxon>
        <taxon>Basidiomycota</taxon>
        <taxon>Agaricomycotina</taxon>
        <taxon>Agaricomycetes</taxon>
        <taxon>Agaricomycetidae</taxon>
        <taxon>Agaricales</taxon>
        <taxon>Pluteineae</taxon>
        <taxon>Amanitaceae</taxon>
        <taxon>Amanita</taxon>
    </lineage>
</organism>
<dbReference type="EMBL" id="KN818239">
    <property type="protein sequence ID" value="KIL65836.1"/>
    <property type="molecule type" value="Genomic_DNA"/>
</dbReference>
<dbReference type="HOGENOM" id="CLU_954911_0_0_1"/>
<dbReference type="OrthoDB" id="60092at2759"/>
<dbReference type="AlphaFoldDB" id="A0A0C2X946"/>
<dbReference type="FunCoup" id="A0A0C2X946">
    <property type="interactions" value="349"/>
</dbReference>
<feature type="region of interest" description="Disordered" evidence="1">
    <location>
        <begin position="293"/>
        <end position="321"/>
    </location>
</feature>
<dbReference type="STRING" id="946122.A0A0C2X946"/>
<dbReference type="PANTHER" id="PTHR15237">
    <property type="entry name" value="DNA REPAIR PROTEIN RAD9"/>
    <property type="match status" value="1"/>
</dbReference>
<reference evidence="2 3" key="1">
    <citation type="submission" date="2014-04" db="EMBL/GenBank/DDBJ databases">
        <title>Evolutionary Origins and Diversification of the Mycorrhizal Mutualists.</title>
        <authorList>
            <consortium name="DOE Joint Genome Institute"/>
            <consortium name="Mycorrhizal Genomics Consortium"/>
            <person name="Kohler A."/>
            <person name="Kuo A."/>
            <person name="Nagy L.G."/>
            <person name="Floudas D."/>
            <person name="Copeland A."/>
            <person name="Barry K.W."/>
            <person name="Cichocki N."/>
            <person name="Veneault-Fourrey C."/>
            <person name="LaButti K."/>
            <person name="Lindquist E.A."/>
            <person name="Lipzen A."/>
            <person name="Lundell T."/>
            <person name="Morin E."/>
            <person name="Murat C."/>
            <person name="Riley R."/>
            <person name="Ohm R."/>
            <person name="Sun H."/>
            <person name="Tunlid A."/>
            <person name="Henrissat B."/>
            <person name="Grigoriev I.V."/>
            <person name="Hibbett D.S."/>
            <person name="Martin F."/>
        </authorList>
    </citation>
    <scope>NUCLEOTIDE SEQUENCE [LARGE SCALE GENOMIC DNA]</scope>
    <source>
        <strain evidence="2 3">Koide BX008</strain>
    </source>
</reference>
<dbReference type="InterPro" id="IPR046938">
    <property type="entry name" value="DNA_clamp_sf"/>
</dbReference>
<sequence length="335" mass="36757">MLQTVLDVHALKTFAKALLCLSKYGDDLTLHASSDVLSLSATNSSKSAYCRFRFVKTFFSRYYLDIPPPNDDVVGQVLTKSLLSVLKHKTLDKSIERCELCIYDGAQPGSTAENKDVESKLVIRMHCKHGVVKTHCLLLMSHGTLLAPSVSDQSEECRVIIGSRILKEMLEHFPTAKGKSDPRLVWSFGETEVGVKSLDGGIDNKGKVQITTELTVNASEFDDYLIHEPPMTLAFHLREFSATIAYADSMNLSLVLRFTDPAAPLYIEIDGENDSAETLFVISTSQVHGAPIRASNSTGYTVSGGPKREREERTVTPAPSKKLIRAVHPSDAGAI</sequence>
<evidence type="ECO:0000256" key="1">
    <source>
        <dbReference type="SAM" id="MobiDB-lite"/>
    </source>
</evidence>
<dbReference type="GO" id="GO:0030896">
    <property type="term" value="C:checkpoint clamp complex"/>
    <property type="evidence" value="ECO:0007669"/>
    <property type="project" value="InterPro"/>
</dbReference>
<dbReference type="SUPFAM" id="SSF55979">
    <property type="entry name" value="DNA clamp"/>
    <property type="match status" value="1"/>
</dbReference>
<keyword evidence="3" id="KW-1185">Reference proteome</keyword>
<dbReference type="Pfam" id="PF04139">
    <property type="entry name" value="Rad9"/>
    <property type="match status" value="1"/>
</dbReference>
<dbReference type="InterPro" id="IPR007268">
    <property type="entry name" value="Rad9/Ddc1"/>
</dbReference>
<proteinExistence type="predicted"/>
<name>A0A0C2X946_AMAMK</name>
<dbReference type="Proteomes" id="UP000054549">
    <property type="component" value="Unassembled WGS sequence"/>
</dbReference>
<gene>
    <name evidence="2" type="ORF">M378DRAFT_1032854</name>
</gene>
<dbReference type="InParanoid" id="A0A0C2X946"/>
<evidence type="ECO:0008006" key="4">
    <source>
        <dbReference type="Google" id="ProtNLM"/>
    </source>
</evidence>
<evidence type="ECO:0000313" key="3">
    <source>
        <dbReference type="Proteomes" id="UP000054549"/>
    </source>
</evidence>